<dbReference type="AlphaFoldDB" id="A0A848KBY8"/>
<organism evidence="1 2">
    <name type="scientific">Antrihabitans stalactiti</name>
    <dbReference type="NCBI Taxonomy" id="2584121"/>
    <lineage>
        <taxon>Bacteria</taxon>
        <taxon>Bacillati</taxon>
        <taxon>Actinomycetota</taxon>
        <taxon>Actinomycetes</taxon>
        <taxon>Mycobacteriales</taxon>
        <taxon>Nocardiaceae</taxon>
        <taxon>Antrihabitans</taxon>
    </lineage>
</organism>
<reference evidence="1 2" key="2">
    <citation type="submission" date="2020-06" db="EMBL/GenBank/DDBJ databases">
        <title>Antribacter stalactiti gen. nov., sp. nov., a new member of the family Nacardiaceae isolated from a cave.</title>
        <authorList>
            <person name="Kim I.S."/>
        </authorList>
    </citation>
    <scope>NUCLEOTIDE SEQUENCE [LARGE SCALE GENOMIC DNA]</scope>
    <source>
        <strain evidence="1 2">YC2-7</strain>
    </source>
</reference>
<evidence type="ECO:0000313" key="2">
    <source>
        <dbReference type="Proteomes" id="UP000535543"/>
    </source>
</evidence>
<protein>
    <submittedName>
        <fullName evidence="1">SRPBCC family protein</fullName>
    </submittedName>
</protein>
<keyword evidence="2" id="KW-1185">Reference proteome</keyword>
<evidence type="ECO:0000313" key="1">
    <source>
        <dbReference type="EMBL" id="NMN95038.1"/>
    </source>
</evidence>
<reference evidence="1 2" key="1">
    <citation type="submission" date="2019-05" db="EMBL/GenBank/DDBJ databases">
        <authorList>
            <person name="Lee S.D."/>
        </authorList>
    </citation>
    <scope>NUCLEOTIDE SEQUENCE [LARGE SCALE GENOMIC DNA]</scope>
    <source>
        <strain evidence="1 2">YC2-7</strain>
    </source>
</reference>
<comment type="caution">
    <text evidence="1">The sequence shown here is derived from an EMBL/GenBank/DDBJ whole genome shotgun (WGS) entry which is preliminary data.</text>
</comment>
<gene>
    <name evidence="1" type="ORF">FGL95_08325</name>
</gene>
<name>A0A848KBY8_9NOCA</name>
<proteinExistence type="predicted"/>
<sequence length="132" mass="14782">MPTFDDHTHSSAAPEAVWKLLYDPTRFTEWWVGVETVSSRVDDPTYTMYPTGYPDFPMPQTLRADPPKQQVSISCLVSDLQFVWQLGLADDGRSTEIHVHVDIPDAEAARLDAQRDIIHRSLGNLATLAADS</sequence>
<dbReference type="EMBL" id="VCQU01000002">
    <property type="protein sequence ID" value="NMN95038.1"/>
    <property type="molecule type" value="Genomic_DNA"/>
</dbReference>
<dbReference type="Proteomes" id="UP000535543">
    <property type="component" value="Unassembled WGS sequence"/>
</dbReference>
<dbReference type="InterPro" id="IPR023393">
    <property type="entry name" value="START-like_dom_sf"/>
</dbReference>
<dbReference type="RefSeq" id="WP_169585744.1">
    <property type="nucleotide sequence ID" value="NZ_VCQU01000002.1"/>
</dbReference>
<dbReference type="Gene3D" id="3.30.530.20">
    <property type="match status" value="1"/>
</dbReference>
<accession>A0A848KBY8</accession>
<dbReference type="CDD" id="cd07812">
    <property type="entry name" value="SRPBCC"/>
    <property type="match status" value="1"/>
</dbReference>
<dbReference type="SUPFAM" id="SSF55961">
    <property type="entry name" value="Bet v1-like"/>
    <property type="match status" value="1"/>
</dbReference>